<dbReference type="EMBL" id="JABXBU010000001">
    <property type="protein sequence ID" value="KAF8795863.1"/>
    <property type="molecule type" value="Genomic_DNA"/>
</dbReference>
<organism evidence="1 2">
    <name type="scientific">Argiope bruennichi</name>
    <name type="common">Wasp spider</name>
    <name type="synonym">Aranea bruennichi</name>
    <dbReference type="NCBI Taxonomy" id="94029"/>
    <lineage>
        <taxon>Eukaryota</taxon>
        <taxon>Metazoa</taxon>
        <taxon>Ecdysozoa</taxon>
        <taxon>Arthropoda</taxon>
        <taxon>Chelicerata</taxon>
        <taxon>Arachnida</taxon>
        <taxon>Araneae</taxon>
        <taxon>Araneomorphae</taxon>
        <taxon>Entelegynae</taxon>
        <taxon>Araneoidea</taxon>
        <taxon>Araneidae</taxon>
        <taxon>Argiope</taxon>
    </lineage>
</organism>
<accession>A0A8T0G3P4</accession>
<reference evidence="1" key="1">
    <citation type="journal article" date="2020" name="bioRxiv">
        <title>Chromosome-level reference genome of the European wasp spider Argiope bruennichi: a resource for studies on range expansion and evolutionary adaptation.</title>
        <authorList>
            <person name="Sheffer M.M."/>
            <person name="Hoppe A."/>
            <person name="Krehenwinkel H."/>
            <person name="Uhl G."/>
            <person name="Kuss A.W."/>
            <person name="Jensen L."/>
            <person name="Jensen C."/>
            <person name="Gillespie R.G."/>
            <person name="Hoff K.J."/>
            <person name="Prost S."/>
        </authorList>
    </citation>
    <scope>NUCLEOTIDE SEQUENCE</scope>
</reference>
<sequence length="94" mass="10465">MVLKVLKLFIGFCRVISKKSPWGLAGESFCLPQESLRVDRSSTYKAIFDAKNLEEALKSESRCAIPVMKKAIKGAEKFMKGQGRHGSKVEESKS</sequence>
<gene>
    <name evidence="1" type="ORF">HNY73_000314</name>
</gene>
<keyword evidence="2" id="KW-1185">Reference proteome</keyword>
<dbReference type="Gene3D" id="1.10.287.2460">
    <property type="match status" value="1"/>
</dbReference>
<evidence type="ECO:0000313" key="2">
    <source>
        <dbReference type="Proteomes" id="UP000807504"/>
    </source>
</evidence>
<reference evidence="1" key="2">
    <citation type="submission" date="2020-06" db="EMBL/GenBank/DDBJ databases">
        <authorList>
            <person name="Sheffer M."/>
        </authorList>
    </citation>
    <scope>NUCLEOTIDE SEQUENCE</scope>
</reference>
<protein>
    <submittedName>
        <fullName evidence="1">Uncharacterized protein</fullName>
    </submittedName>
</protein>
<proteinExistence type="predicted"/>
<dbReference type="AlphaFoldDB" id="A0A8T0G3P4"/>
<comment type="caution">
    <text evidence="1">The sequence shown here is derived from an EMBL/GenBank/DDBJ whole genome shotgun (WGS) entry which is preliminary data.</text>
</comment>
<name>A0A8T0G3P4_ARGBR</name>
<evidence type="ECO:0000313" key="1">
    <source>
        <dbReference type="EMBL" id="KAF8795863.1"/>
    </source>
</evidence>
<dbReference type="Proteomes" id="UP000807504">
    <property type="component" value="Unassembled WGS sequence"/>
</dbReference>